<dbReference type="PANTHER" id="PTHR33204">
    <property type="entry name" value="TRANSCRIPTIONAL REGULATOR, MARR FAMILY"/>
    <property type="match status" value="1"/>
</dbReference>
<reference evidence="6" key="1">
    <citation type="submission" date="2017-02" db="EMBL/GenBank/DDBJ databases">
        <authorList>
            <person name="Varghese N."/>
            <person name="Submissions S."/>
        </authorList>
    </citation>
    <scope>NUCLEOTIDE SEQUENCE [LARGE SCALE GENOMIC DNA]</scope>
    <source>
        <strain evidence="6">ATCC 25662</strain>
    </source>
</reference>
<keyword evidence="6" id="KW-1185">Reference proteome</keyword>
<keyword evidence="1" id="KW-0805">Transcription regulation</keyword>
<proteinExistence type="predicted"/>
<dbReference type="Proteomes" id="UP000243297">
    <property type="component" value="Unassembled WGS sequence"/>
</dbReference>
<dbReference type="GO" id="GO:0003677">
    <property type="term" value="F:DNA binding"/>
    <property type="evidence" value="ECO:0007669"/>
    <property type="project" value="UniProtKB-KW"/>
</dbReference>
<dbReference type="PROSITE" id="PS51118">
    <property type="entry name" value="HTH_HXLR"/>
    <property type="match status" value="1"/>
</dbReference>
<keyword evidence="2" id="KW-0238">DNA-binding</keyword>
<dbReference type="EMBL" id="FUWY01000002">
    <property type="protein sequence ID" value="SJZ61626.1"/>
    <property type="molecule type" value="Genomic_DNA"/>
</dbReference>
<evidence type="ECO:0000313" key="6">
    <source>
        <dbReference type="Proteomes" id="UP000243297"/>
    </source>
</evidence>
<evidence type="ECO:0000256" key="2">
    <source>
        <dbReference type="ARBA" id="ARBA00023125"/>
    </source>
</evidence>
<evidence type="ECO:0000313" key="5">
    <source>
        <dbReference type="EMBL" id="SJZ61626.1"/>
    </source>
</evidence>
<organism evidence="5 6">
    <name type="scientific">Anaerorhabdus furcosa</name>
    <dbReference type="NCBI Taxonomy" id="118967"/>
    <lineage>
        <taxon>Bacteria</taxon>
        <taxon>Bacillati</taxon>
        <taxon>Bacillota</taxon>
        <taxon>Erysipelotrichia</taxon>
        <taxon>Erysipelotrichales</taxon>
        <taxon>Erysipelotrichaceae</taxon>
        <taxon>Anaerorhabdus</taxon>
    </lineage>
</organism>
<dbReference type="SUPFAM" id="SSF46785">
    <property type="entry name" value="Winged helix' DNA-binding domain"/>
    <property type="match status" value="1"/>
</dbReference>
<dbReference type="InterPro" id="IPR002577">
    <property type="entry name" value="HTH_HxlR"/>
</dbReference>
<dbReference type="AlphaFoldDB" id="A0A1T4M444"/>
<feature type="domain" description="HTH hxlR-type" evidence="4">
    <location>
        <begin position="10"/>
        <end position="108"/>
    </location>
</feature>
<dbReference type="Pfam" id="PF01638">
    <property type="entry name" value="HxlR"/>
    <property type="match status" value="1"/>
</dbReference>
<gene>
    <name evidence="5" type="ORF">SAMN02745191_1175</name>
</gene>
<sequence length="112" mass="13295">MAKVKNKYHNSFLLASDLMGGKWASLILWQIYQKNNRFSLLLRAIPEITRKMLITQLRELEENKLIHKIVYDVVPLHTEYVLEDIALEMIPIIEQLQTFSKQYAEIHEIELK</sequence>
<dbReference type="RefSeq" id="WP_078711582.1">
    <property type="nucleotide sequence ID" value="NZ_FUWY01000002.1"/>
</dbReference>
<dbReference type="OrthoDB" id="8231503at2"/>
<accession>A0A1T4M444</accession>
<evidence type="ECO:0000256" key="3">
    <source>
        <dbReference type="ARBA" id="ARBA00023163"/>
    </source>
</evidence>
<dbReference type="PANTHER" id="PTHR33204:SF29">
    <property type="entry name" value="TRANSCRIPTIONAL REGULATOR"/>
    <property type="match status" value="1"/>
</dbReference>
<protein>
    <submittedName>
        <fullName evidence="5">Transcriptional regulator, HxlR family</fullName>
    </submittedName>
</protein>
<dbReference type="InterPro" id="IPR036388">
    <property type="entry name" value="WH-like_DNA-bd_sf"/>
</dbReference>
<dbReference type="Gene3D" id="1.10.10.10">
    <property type="entry name" value="Winged helix-like DNA-binding domain superfamily/Winged helix DNA-binding domain"/>
    <property type="match status" value="1"/>
</dbReference>
<evidence type="ECO:0000256" key="1">
    <source>
        <dbReference type="ARBA" id="ARBA00023015"/>
    </source>
</evidence>
<name>A0A1T4M444_9FIRM</name>
<dbReference type="STRING" id="118967.SAMN02745191_1175"/>
<keyword evidence="3" id="KW-0804">Transcription</keyword>
<evidence type="ECO:0000259" key="4">
    <source>
        <dbReference type="PROSITE" id="PS51118"/>
    </source>
</evidence>
<dbReference type="InterPro" id="IPR036390">
    <property type="entry name" value="WH_DNA-bd_sf"/>
</dbReference>